<protein>
    <submittedName>
        <fullName evidence="2">Uncharacterized protein</fullName>
    </submittedName>
</protein>
<organism evidence="2 3">
    <name type="scientific">Paragonimus skrjabini miyazakii</name>
    <dbReference type="NCBI Taxonomy" id="59628"/>
    <lineage>
        <taxon>Eukaryota</taxon>
        <taxon>Metazoa</taxon>
        <taxon>Spiralia</taxon>
        <taxon>Lophotrochozoa</taxon>
        <taxon>Platyhelminthes</taxon>
        <taxon>Trematoda</taxon>
        <taxon>Digenea</taxon>
        <taxon>Plagiorchiida</taxon>
        <taxon>Troglotremata</taxon>
        <taxon>Troglotrematidae</taxon>
        <taxon>Paragonimus</taxon>
    </lineage>
</organism>
<evidence type="ECO:0000313" key="2">
    <source>
        <dbReference type="EMBL" id="KAF7257385.1"/>
    </source>
</evidence>
<reference evidence="2" key="1">
    <citation type="submission" date="2019-07" db="EMBL/GenBank/DDBJ databases">
        <title>Annotation for the trematode Paragonimus miyazaki's.</title>
        <authorList>
            <person name="Choi Y.-J."/>
        </authorList>
    </citation>
    <scope>NUCLEOTIDE SEQUENCE</scope>
    <source>
        <strain evidence="2">Japan</strain>
    </source>
</reference>
<gene>
    <name evidence="2" type="ORF">EG68_05271</name>
</gene>
<dbReference type="Proteomes" id="UP000822476">
    <property type="component" value="Unassembled WGS sequence"/>
</dbReference>
<dbReference type="AlphaFoldDB" id="A0A8S9YQY7"/>
<comment type="caution">
    <text evidence="2">The sequence shown here is derived from an EMBL/GenBank/DDBJ whole genome shotgun (WGS) entry which is preliminary data.</text>
</comment>
<sequence>MTRIVTECTQALPTVNKVLRPRCARVPSPYVNTVMKLGPHLKESTQKRVAKVNPDSRQLRTSTPAVPETVTPTLHEAKSKCVDCSQGAAGIVSRKWLGQLIAKLQHLLVTDGIPCPKHCVHEPQNVGTDRLHRPQNLVTGDQLSPKATLLNKKRVKITPSVRCRCHDFPVFVPVDEFLPKRKLMSPSRITPEYRTGTSIPQALRSEKKRRPRSQSVGRIGSTRLSKSGRDSTQMTTAAHRVPLARPSPTFSPRILLTDANGLLKELSAKNSSPRIHRVKDDECRLIPRCAWK</sequence>
<feature type="region of interest" description="Disordered" evidence="1">
    <location>
        <begin position="188"/>
        <end position="238"/>
    </location>
</feature>
<accession>A0A8S9YQY7</accession>
<keyword evidence="3" id="KW-1185">Reference proteome</keyword>
<proteinExistence type="predicted"/>
<evidence type="ECO:0000256" key="1">
    <source>
        <dbReference type="SAM" id="MobiDB-lite"/>
    </source>
</evidence>
<evidence type="ECO:0000313" key="3">
    <source>
        <dbReference type="Proteomes" id="UP000822476"/>
    </source>
</evidence>
<name>A0A8S9YQY7_9TREM</name>
<dbReference type="OrthoDB" id="6259922at2759"/>
<feature type="compositionally biased region" description="Polar residues" evidence="1">
    <location>
        <begin position="222"/>
        <end position="236"/>
    </location>
</feature>
<dbReference type="EMBL" id="JTDE01002423">
    <property type="protein sequence ID" value="KAF7257385.1"/>
    <property type="molecule type" value="Genomic_DNA"/>
</dbReference>